<protein>
    <submittedName>
        <fullName evidence="1">Uncharacterized protein</fullName>
    </submittedName>
</protein>
<dbReference type="EMBL" id="OIVN01000513">
    <property type="protein sequence ID" value="SPC81399.1"/>
    <property type="molecule type" value="Genomic_DNA"/>
</dbReference>
<proteinExistence type="predicted"/>
<dbReference type="AlphaFoldDB" id="A0A2N9F3I8"/>
<evidence type="ECO:0000313" key="1">
    <source>
        <dbReference type="EMBL" id="SPC81399.1"/>
    </source>
</evidence>
<organism evidence="1">
    <name type="scientific">Fagus sylvatica</name>
    <name type="common">Beechnut</name>
    <dbReference type="NCBI Taxonomy" id="28930"/>
    <lineage>
        <taxon>Eukaryota</taxon>
        <taxon>Viridiplantae</taxon>
        <taxon>Streptophyta</taxon>
        <taxon>Embryophyta</taxon>
        <taxon>Tracheophyta</taxon>
        <taxon>Spermatophyta</taxon>
        <taxon>Magnoliopsida</taxon>
        <taxon>eudicotyledons</taxon>
        <taxon>Gunneridae</taxon>
        <taxon>Pentapetalae</taxon>
        <taxon>rosids</taxon>
        <taxon>fabids</taxon>
        <taxon>Fagales</taxon>
        <taxon>Fagaceae</taxon>
        <taxon>Fagus</taxon>
    </lineage>
</organism>
<accession>A0A2N9F3I8</accession>
<sequence>MGRTRLIPAHGTRVRLGVRESERRNFERRVEAHSSSDRLYFCAHEQISLRYIEWRWSPIESVAGRDRIEMEVLAARVVHGGDSRRFGPRMEARAIADADWKTGVSPIF</sequence>
<name>A0A2N9F3I8_FAGSY</name>
<gene>
    <name evidence="1" type="ORF">FSB_LOCUS9281</name>
</gene>
<reference evidence="1" key="1">
    <citation type="submission" date="2018-02" db="EMBL/GenBank/DDBJ databases">
        <authorList>
            <person name="Cohen D.B."/>
            <person name="Kent A.D."/>
        </authorList>
    </citation>
    <scope>NUCLEOTIDE SEQUENCE</scope>
</reference>